<dbReference type="Gene3D" id="3.40.50.1000">
    <property type="entry name" value="HAD superfamily/HAD-like"/>
    <property type="match status" value="1"/>
</dbReference>
<dbReference type="NCBIfam" id="TIGR01484">
    <property type="entry name" value="HAD-SF-IIB"/>
    <property type="match status" value="1"/>
</dbReference>
<accession>A0ABT7VGX7</accession>
<dbReference type="SFLD" id="SFLDG01140">
    <property type="entry name" value="C2.B:_Phosphomannomutase_and_P"/>
    <property type="match status" value="1"/>
</dbReference>
<dbReference type="PANTHER" id="PTHR10000:SF25">
    <property type="entry name" value="PHOSPHATASE YKRA-RELATED"/>
    <property type="match status" value="1"/>
</dbReference>
<sequence>MVKAIFFDIDGTLVSFRTHAVPQSARDALKELRARGVKTFIATGRPKQLMMEAAGDLEFDGYITLNGVHCFTAGNRDIYRSRIPEDDVERLIAYSHSHPETPFVFVHDDTWFITRVDETVREVAALIEIDIPPVRPAEYARGKEIMQIMGYFPEKDDGEMFSRTLKHCTPMRWYPLFADIIAAGNSKSHGIDKVLEYYGISLEDTMAFGDGGNDIPMLSHVNIGVAMGNASEKVQAAADYVTSSVDEDGIANALRRFGLIGG</sequence>
<dbReference type="PROSITE" id="PS01228">
    <property type="entry name" value="COF_1"/>
    <property type="match status" value="1"/>
</dbReference>
<evidence type="ECO:0000313" key="2">
    <source>
        <dbReference type="Proteomes" id="UP001169458"/>
    </source>
</evidence>
<dbReference type="SFLD" id="SFLDG01144">
    <property type="entry name" value="C2.B.4:_PGP_Like"/>
    <property type="match status" value="1"/>
</dbReference>
<proteinExistence type="predicted"/>
<evidence type="ECO:0000313" key="1">
    <source>
        <dbReference type="EMBL" id="MDM8325538.1"/>
    </source>
</evidence>
<dbReference type="RefSeq" id="WP_258337135.1">
    <property type="nucleotide sequence ID" value="NZ_JAUDCP010000030.1"/>
</dbReference>
<dbReference type="InterPro" id="IPR000150">
    <property type="entry name" value="Cof"/>
</dbReference>
<keyword evidence="2" id="KW-1185">Reference proteome</keyword>
<reference evidence="2" key="2">
    <citation type="submission" date="2023-07" db="EMBL/GenBank/DDBJ databases">
        <title>Identification and characterization of horizontal gene transfer across gut microbiota members of farm animals based on homology search.</title>
        <authorList>
            <person name="Schwarzerova J."/>
            <person name="Nykrynova M."/>
            <person name="Jureckova K."/>
            <person name="Cejkova D."/>
            <person name="Rychlik I."/>
        </authorList>
    </citation>
    <scope>NUCLEOTIDE SEQUENCE [LARGE SCALE GENOMIC DNA]</scope>
    <source>
        <strain evidence="2">109_WCHN</strain>
    </source>
</reference>
<dbReference type="GO" id="GO:0016787">
    <property type="term" value="F:hydrolase activity"/>
    <property type="evidence" value="ECO:0007669"/>
    <property type="project" value="UniProtKB-KW"/>
</dbReference>
<dbReference type="Proteomes" id="UP001169458">
    <property type="component" value="Unassembled WGS sequence"/>
</dbReference>
<dbReference type="SFLD" id="SFLDS00003">
    <property type="entry name" value="Haloacid_Dehalogenase"/>
    <property type="match status" value="1"/>
</dbReference>
<organism evidence="1 2">
    <name type="scientific">Bacteroides gallinaceum</name>
    <dbReference type="NCBI Taxonomy" id="1462571"/>
    <lineage>
        <taxon>Bacteria</taxon>
        <taxon>Pseudomonadati</taxon>
        <taxon>Bacteroidota</taxon>
        <taxon>Bacteroidia</taxon>
        <taxon>Bacteroidales</taxon>
        <taxon>Bacteroidaceae</taxon>
        <taxon>Bacteroides</taxon>
    </lineage>
</organism>
<reference evidence="1 2" key="1">
    <citation type="submission" date="2023-06" db="EMBL/GenBank/DDBJ databases">
        <authorList>
            <person name="Zeman M."/>
            <person name="Kubasova T."/>
            <person name="Jahodarova E."/>
            <person name="Nykrynova M."/>
            <person name="Rychlik I."/>
        </authorList>
    </citation>
    <scope>NUCLEOTIDE SEQUENCE [LARGE SCALE GENOMIC DNA]</scope>
    <source>
        <strain evidence="1 2">109_WCHN</strain>
    </source>
</reference>
<dbReference type="InterPro" id="IPR006379">
    <property type="entry name" value="HAD-SF_hydro_IIB"/>
</dbReference>
<dbReference type="NCBIfam" id="TIGR00099">
    <property type="entry name" value="Cof-subfamily"/>
    <property type="match status" value="1"/>
</dbReference>
<dbReference type="SUPFAM" id="SSF56784">
    <property type="entry name" value="HAD-like"/>
    <property type="match status" value="1"/>
</dbReference>
<name>A0ABT7VGX7_9BACE</name>
<dbReference type="InterPro" id="IPR023214">
    <property type="entry name" value="HAD_sf"/>
</dbReference>
<dbReference type="InterPro" id="IPR036412">
    <property type="entry name" value="HAD-like_sf"/>
</dbReference>
<dbReference type="PROSITE" id="PS01229">
    <property type="entry name" value="COF_2"/>
    <property type="match status" value="1"/>
</dbReference>
<dbReference type="Pfam" id="PF08282">
    <property type="entry name" value="Hydrolase_3"/>
    <property type="match status" value="1"/>
</dbReference>
<protein>
    <submittedName>
        <fullName evidence="1">Cof-type HAD-IIB family hydrolase</fullName>
    </submittedName>
</protein>
<keyword evidence="1" id="KW-0378">Hydrolase</keyword>
<dbReference type="PANTHER" id="PTHR10000">
    <property type="entry name" value="PHOSPHOSERINE PHOSPHATASE"/>
    <property type="match status" value="1"/>
</dbReference>
<comment type="caution">
    <text evidence="1">The sequence shown here is derived from an EMBL/GenBank/DDBJ whole genome shotgun (WGS) entry which is preliminary data.</text>
</comment>
<dbReference type="EMBL" id="JAUDEN010000016">
    <property type="protein sequence ID" value="MDM8325538.1"/>
    <property type="molecule type" value="Genomic_DNA"/>
</dbReference>
<dbReference type="Gene3D" id="3.30.1240.10">
    <property type="match status" value="1"/>
</dbReference>
<gene>
    <name evidence="1" type="ORF">QUW60_09935</name>
</gene>